<evidence type="ECO:0000256" key="1">
    <source>
        <dbReference type="SAM" id="MobiDB-lite"/>
    </source>
</evidence>
<evidence type="ECO:0000259" key="2">
    <source>
        <dbReference type="Pfam" id="PF00496"/>
    </source>
</evidence>
<accession>A0A2N6T4G9</accession>
<proteinExistence type="predicted"/>
<organism evidence="3 4">
    <name type="scientific">Corynebacterium tuscaniense</name>
    <dbReference type="NCBI Taxonomy" id="302449"/>
    <lineage>
        <taxon>Bacteria</taxon>
        <taxon>Bacillati</taxon>
        <taxon>Actinomycetota</taxon>
        <taxon>Actinomycetes</taxon>
        <taxon>Mycobacteriales</taxon>
        <taxon>Corynebacteriaceae</taxon>
        <taxon>Corynebacterium</taxon>
    </lineage>
</organism>
<feature type="domain" description="Solute-binding protein family 5" evidence="2">
    <location>
        <begin position="88"/>
        <end position="451"/>
    </location>
</feature>
<dbReference type="AlphaFoldDB" id="A0A2N6T4G9"/>
<protein>
    <submittedName>
        <fullName evidence="3">Peptide ABC transporter</fullName>
    </submittedName>
</protein>
<feature type="compositionally biased region" description="Low complexity" evidence="1">
    <location>
        <begin position="295"/>
        <end position="306"/>
    </location>
</feature>
<dbReference type="EMBL" id="PNHG01000009">
    <property type="protein sequence ID" value="PMC64211.1"/>
    <property type="molecule type" value="Genomic_DNA"/>
</dbReference>
<dbReference type="PANTHER" id="PTHR30290:SF65">
    <property type="entry name" value="MONOACYL PHOSPHATIDYLINOSITOL TETRAMANNOSIDE-BINDING PROTEIN LPQW-RELATED"/>
    <property type="match status" value="1"/>
</dbReference>
<dbReference type="SUPFAM" id="SSF53850">
    <property type="entry name" value="Periplasmic binding protein-like II"/>
    <property type="match status" value="1"/>
</dbReference>
<keyword evidence="4" id="KW-1185">Reference proteome</keyword>
<gene>
    <name evidence="3" type="ORF">CJ203_07430</name>
</gene>
<feature type="region of interest" description="Disordered" evidence="1">
    <location>
        <begin position="280"/>
        <end position="327"/>
    </location>
</feature>
<reference evidence="3 4" key="1">
    <citation type="submission" date="2017-09" db="EMBL/GenBank/DDBJ databases">
        <title>Bacterial strain isolated from the female urinary microbiota.</title>
        <authorList>
            <person name="Thomas-White K."/>
            <person name="Kumar N."/>
            <person name="Forster S."/>
            <person name="Putonti C."/>
            <person name="Lawley T."/>
            <person name="Wolfe A.J."/>
        </authorList>
    </citation>
    <scope>NUCLEOTIDE SEQUENCE [LARGE SCALE GENOMIC DNA]</scope>
    <source>
        <strain evidence="3 4">UMB0792</strain>
    </source>
</reference>
<dbReference type="InterPro" id="IPR039424">
    <property type="entry name" value="SBP_5"/>
</dbReference>
<comment type="caution">
    <text evidence="3">The sequence shown here is derived from an EMBL/GenBank/DDBJ whole genome shotgun (WGS) entry which is preliminary data.</text>
</comment>
<sequence>MTMATALVVAGCSSANDSSSGSGSLDSFGYQLSTPLVTTNAATNLGDSMKAQRLSGRVFPGAFIPGPSGQRIPNTDLVQTQVLPGSQRQVVYTLTDKAVFSDGVPVTCDDYKLAFVAGSHPEVFSSHLPQMQQVDRVDCAPGAKEFTVVFKEGKGGRWRELFGAGTVLPAHAVAKKLGMETAQLTRALEAADPDVLARTSTVWRYGFGLSDFDPELQVSFGPYKIDSVGAEGEVTLVANEQYYGEAPELEKIVVWPSTKNSAELQAAGALMVGDLDDHNPGWYDAAPDPGEGANADDAVAGDSTGDSSGGDSTGSAKESLDTSAPEAHQELQTVIGEMTDTLIFADFGPWAVKEKRQALSKCVDNQAVADASSSIAGIELPVSPVHVLNHNDPMTRNLGDIAQPHLAVDIEGAKEAEGLELRIGYLSPSKRYAAMVEAIRRSCEPAGITVIDATGDGKTRGDLFTEDHPANEHNPNEEMVDAYLGAVDPMAEYETSVSRSEELPSLRSEEHRLWDELPSIPLSAQPRTFIVDKNIHNVVVYTGPVGIGWNMDRWQVPGSNKRNKKAGS</sequence>
<dbReference type="Gene3D" id="3.40.190.10">
    <property type="entry name" value="Periplasmic binding protein-like II"/>
    <property type="match status" value="1"/>
</dbReference>
<dbReference type="PANTHER" id="PTHR30290">
    <property type="entry name" value="PERIPLASMIC BINDING COMPONENT OF ABC TRANSPORTER"/>
    <property type="match status" value="1"/>
</dbReference>
<dbReference type="InterPro" id="IPR000914">
    <property type="entry name" value="SBP_5_dom"/>
</dbReference>
<evidence type="ECO:0000313" key="3">
    <source>
        <dbReference type="EMBL" id="PMC64211.1"/>
    </source>
</evidence>
<dbReference type="Pfam" id="PF00496">
    <property type="entry name" value="SBP_bac_5"/>
    <property type="match status" value="1"/>
</dbReference>
<dbReference type="GO" id="GO:0015833">
    <property type="term" value="P:peptide transport"/>
    <property type="evidence" value="ECO:0007669"/>
    <property type="project" value="TreeGrafter"/>
</dbReference>
<dbReference type="Proteomes" id="UP000235836">
    <property type="component" value="Unassembled WGS sequence"/>
</dbReference>
<name>A0A2N6T4G9_9CORY</name>
<dbReference type="GO" id="GO:1904680">
    <property type="term" value="F:peptide transmembrane transporter activity"/>
    <property type="evidence" value="ECO:0007669"/>
    <property type="project" value="TreeGrafter"/>
</dbReference>
<evidence type="ECO:0000313" key="4">
    <source>
        <dbReference type="Proteomes" id="UP000235836"/>
    </source>
</evidence>